<protein>
    <recommendedName>
        <fullName evidence="10">Glutamate--tRNA ligase, mitochondrial</fullName>
        <ecNumber evidence="3">6.1.1.17</ecNumber>
    </recommendedName>
    <alternativeName>
        <fullName evidence="9">Glutamyl-tRNA synthetase</fullName>
    </alternativeName>
</protein>
<evidence type="ECO:0000259" key="13">
    <source>
        <dbReference type="Pfam" id="PF00749"/>
    </source>
</evidence>
<dbReference type="InterPro" id="IPR014729">
    <property type="entry name" value="Rossmann-like_a/b/a_fold"/>
</dbReference>
<keyword evidence="8 11" id="KW-0030">Aminoacyl-tRNA synthetase</keyword>
<dbReference type="Pfam" id="PF00749">
    <property type="entry name" value="tRNA-synt_1c"/>
    <property type="match status" value="1"/>
</dbReference>
<evidence type="ECO:0000256" key="7">
    <source>
        <dbReference type="ARBA" id="ARBA00022917"/>
    </source>
</evidence>
<comment type="caution">
    <text evidence="14">The sequence shown here is derived from an EMBL/GenBank/DDBJ whole genome shotgun (WGS) entry which is preliminary data.</text>
</comment>
<dbReference type="GO" id="GO:0005739">
    <property type="term" value="C:mitochondrion"/>
    <property type="evidence" value="ECO:0007669"/>
    <property type="project" value="UniProtKB-SubCell"/>
</dbReference>
<dbReference type="SUPFAM" id="SSF52374">
    <property type="entry name" value="Nucleotidylyl transferase"/>
    <property type="match status" value="1"/>
</dbReference>
<dbReference type="GO" id="GO:0004818">
    <property type="term" value="F:glutamate-tRNA ligase activity"/>
    <property type="evidence" value="ECO:0007669"/>
    <property type="project" value="UniProtKB-EC"/>
</dbReference>
<accession>A0A4U7B8F5</accession>
<dbReference type="InterPro" id="IPR000924">
    <property type="entry name" value="Glu/Gln-tRNA-synth"/>
</dbReference>
<reference evidence="14 15" key="1">
    <citation type="submission" date="2018-02" db="EMBL/GenBank/DDBJ databases">
        <title>Draft genome sequences of Elsinoe sp., causing black scab on jojoba.</title>
        <authorList>
            <person name="Stodart B."/>
            <person name="Jeffress S."/>
            <person name="Ash G."/>
            <person name="Arun Chinnappa K."/>
        </authorList>
    </citation>
    <scope>NUCLEOTIDE SEQUENCE [LARGE SCALE GENOMIC DNA]</scope>
    <source>
        <strain evidence="14 15">Hillstone_2</strain>
    </source>
</reference>
<dbReference type="Gene3D" id="3.40.50.620">
    <property type="entry name" value="HUPs"/>
    <property type="match status" value="1"/>
</dbReference>
<dbReference type="CDD" id="cd00808">
    <property type="entry name" value="GluRS_core"/>
    <property type="match status" value="1"/>
</dbReference>
<name>A0A4U7B8F5_9PEZI</name>
<feature type="domain" description="Glutamyl/glutaminyl-tRNA synthetase class Ib catalytic" evidence="13">
    <location>
        <begin position="57"/>
        <end position="365"/>
    </location>
</feature>
<dbReference type="GO" id="GO:0006424">
    <property type="term" value="P:glutamyl-tRNA aminoacylation"/>
    <property type="evidence" value="ECO:0007669"/>
    <property type="project" value="InterPro"/>
</dbReference>
<comment type="subcellular location">
    <subcellularLocation>
        <location evidence="1">Mitochondrion</location>
    </subcellularLocation>
</comment>
<feature type="region of interest" description="Disordered" evidence="12">
    <location>
        <begin position="471"/>
        <end position="507"/>
    </location>
</feature>
<evidence type="ECO:0000256" key="6">
    <source>
        <dbReference type="ARBA" id="ARBA00022840"/>
    </source>
</evidence>
<dbReference type="InterPro" id="IPR049940">
    <property type="entry name" value="GluQ/Sye"/>
</dbReference>
<dbReference type="EMBL" id="PTQR01000016">
    <property type="protein sequence ID" value="TKX26105.1"/>
    <property type="molecule type" value="Genomic_DNA"/>
</dbReference>
<organism evidence="14 15">
    <name type="scientific">Elsinoe australis</name>
    <dbReference type="NCBI Taxonomy" id="40998"/>
    <lineage>
        <taxon>Eukaryota</taxon>
        <taxon>Fungi</taxon>
        <taxon>Dikarya</taxon>
        <taxon>Ascomycota</taxon>
        <taxon>Pezizomycotina</taxon>
        <taxon>Dothideomycetes</taxon>
        <taxon>Dothideomycetidae</taxon>
        <taxon>Myriangiales</taxon>
        <taxon>Elsinoaceae</taxon>
        <taxon>Elsinoe</taxon>
    </lineage>
</organism>
<dbReference type="PANTHER" id="PTHR43311:SF2">
    <property type="entry name" value="GLUTAMATE--TRNA LIGASE, MITOCHONDRIAL-RELATED"/>
    <property type="match status" value="1"/>
</dbReference>
<evidence type="ECO:0000256" key="2">
    <source>
        <dbReference type="ARBA" id="ARBA00007894"/>
    </source>
</evidence>
<dbReference type="AlphaFoldDB" id="A0A4U7B8F5"/>
<dbReference type="Proteomes" id="UP000308133">
    <property type="component" value="Unassembled WGS sequence"/>
</dbReference>
<keyword evidence="6 11" id="KW-0067">ATP-binding</keyword>
<evidence type="ECO:0000313" key="15">
    <source>
        <dbReference type="Proteomes" id="UP000308133"/>
    </source>
</evidence>
<keyword evidence="4 11" id="KW-0436">Ligase</keyword>
<dbReference type="InterPro" id="IPR004527">
    <property type="entry name" value="Glu-tRNA-ligase_bac/mito"/>
</dbReference>
<evidence type="ECO:0000256" key="5">
    <source>
        <dbReference type="ARBA" id="ARBA00022741"/>
    </source>
</evidence>
<dbReference type="EC" id="6.1.1.17" evidence="3"/>
<proteinExistence type="inferred from homology"/>
<dbReference type="GO" id="GO:0005524">
    <property type="term" value="F:ATP binding"/>
    <property type="evidence" value="ECO:0007669"/>
    <property type="project" value="UniProtKB-KW"/>
</dbReference>
<dbReference type="PRINTS" id="PR00987">
    <property type="entry name" value="TRNASYNTHGLU"/>
</dbReference>
<evidence type="ECO:0000256" key="11">
    <source>
        <dbReference type="RuleBase" id="RU363037"/>
    </source>
</evidence>
<dbReference type="InterPro" id="IPR020058">
    <property type="entry name" value="Glu/Gln-tRNA-synth_Ib_cat-dom"/>
</dbReference>
<keyword evidence="7 11" id="KW-0648">Protein biosynthesis</keyword>
<keyword evidence="5 11" id="KW-0547">Nucleotide-binding</keyword>
<evidence type="ECO:0000256" key="4">
    <source>
        <dbReference type="ARBA" id="ARBA00022598"/>
    </source>
</evidence>
<evidence type="ECO:0000256" key="1">
    <source>
        <dbReference type="ARBA" id="ARBA00004173"/>
    </source>
</evidence>
<dbReference type="GO" id="GO:0008270">
    <property type="term" value="F:zinc ion binding"/>
    <property type="evidence" value="ECO:0007669"/>
    <property type="project" value="InterPro"/>
</dbReference>
<dbReference type="InterPro" id="IPR033910">
    <property type="entry name" value="GluRS_core"/>
</dbReference>
<dbReference type="FunFam" id="3.40.50.620:FF:000045">
    <property type="entry name" value="Glutamate--tRNA ligase, mitochondrial"/>
    <property type="match status" value="1"/>
</dbReference>
<sequence>MNNKNASRMLAGFFKCYSKVWRYRGSYINVKHFSASSIHRKKIRKILDKSQPLEPARTRFAPSPTGFLHLGSLRTAIFNYLWAKKTGGQFILRVEDTDRKRTVTGAEKRLCDDLRWAGLHWDEGPDVGGRYRPYNQSSRNDLYQYHANELLQTGHAYRCFCPSKQDAQQSSEPTEIGARIGGCSSDCKSLPRGEVQDRVNQGQPSVVRFNSKQERVIWKDLVYGEIYVKADSGSKMFNSIADTVLMKTDGTPTYHLANVVDDHDMRITHVIRGTEWMPSTALHVALYEALRWQPPLFSHVSLLTDEGHNKLSKRNFDVDVASLIQKHGLLPEALVNYLVLLGWSNPDKNDVKSMQELTDIFDLKFTKGDTVVTTEKLFYLQKQHARRRIIAAGSDPSQSHLLDLLVQYLQKPAKVSKWDSEVKREILGNRDVDLYLRSILLIDPGTYDTPRRYLDENNYFFRRAKAKTTQQCASPATDSEFISPDEASQANSLEDGGSSTTTSASLSNQTLDLTYPAEVRRMVEQIVENDKVKKALSLWHDERKSLPRNAHELHETIAGAAVTCQNVLFDLMIAHATRILKEKGADTEGRSFVLKKTPEYKALNVDFHKYLRSLISGRSEAGPSTFRVMAVLGYEESVRRFSPLKAKDKWSQFPVALLKGIDAKVPGISVGREP</sequence>
<gene>
    <name evidence="14" type="ORF">C1H76_1631</name>
</gene>
<evidence type="ECO:0000256" key="3">
    <source>
        <dbReference type="ARBA" id="ARBA00012835"/>
    </source>
</evidence>
<evidence type="ECO:0000256" key="9">
    <source>
        <dbReference type="ARBA" id="ARBA00030865"/>
    </source>
</evidence>
<dbReference type="PANTHER" id="PTHR43311">
    <property type="entry name" value="GLUTAMATE--TRNA LIGASE"/>
    <property type="match status" value="1"/>
</dbReference>
<evidence type="ECO:0000256" key="12">
    <source>
        <dbReference type="SAM" id="MobiDB-lite"/>
    </source>
</evidence>
<evidence type="ECO:0000256" key="10">
    <source>
        <dbReference type="ARBA" id="ARBA00072917"/>
    </source>
</evidence>
<comment type="similarity">
    <text evidence="2">Belongs to the class-I aminoacyl-tRNA synthetase family. Glutamate--tRNA ligase type 1 subfamily.</text>
</comment>
<feature type="compositionally biased region" description="Low complexity" evidence="12">
    <location>
        <begin position="498"/>
        <end position="507"/>
    </location>
</feature>
<dbReference type="HAMAP" id="MF_00022">
    <property type="entry name" value="Glu_tRNA_synth_type1"/>
    <property type="match status" value="1"/>
</dbReference>
<dbReference type="NCBIfam" id="TIGR00464">
    <property type="entry name" value="gltX_bact"/>
    <property type="match status" value="1"/>
</dbReference>
<evidence type="ECO:0000313" key="14">
    <source>
        <dbReference type="EMBL" id="TKX26105.1"/>
    </source>
</evidence>
<evidence type="ECO:0000256" key="8">
    <source>
        <dbReference type="ARBA" id="ARBA00023146"/>
    </source>
</evidence>